<sequence length="450" mass="49329">MKTMLFAGAATLALGTGMAVAQNLEFEPGSGEFNWDSFDQFAGQYDLSGQSIEITGPWTGLDSDLFTSVTAYFEEATGATVNYSGSDSFEQDIVISTEADSAPNIAVFPQPGLASDLASRGELTPLGEETADWIRENYAAGDSWVDLATFAGPDGEEQLYVFPYKIDVKSIVWYVPEAFEEMGYEIPETMEELKDLTQQIVDDGGTPWCIGLGSGAATGWPATDWVEDMMLRTQPPEVYDQWVTNEIPFDDPAVVNAIEEYGWFSRNDDFVSGGAEAVASTDFRDAPSGLFQFPPECYMHKQATFIPTFFPEGTEVGLDVDFFYFPAYEEQDLGRPVLGAGTMFAITNDSEAAQAFVEFLKTPIAHEIWMAQSGFLTPYADANPAVFPSDVQRNLNQILTEATTFRFDASDLMPGEIGAGAFWTGMVDYQTGAGAEDVTGQIQDRWEQIQ</sequence>
<dbReference type="Pfam" id="PF01547">
    <property type="entry name" value="SBP_bac_1"/>
    <property type="match status" value="1"/>
</dbReference>
<evidence type="ECO:0000256" key="2">
    <source>
        <dbReference type="ARBA" id="ARBA00008520"/>
    </source>
</evidence>
<dbReference type="PANTHER" id="PTHR43649:SF29">
    <property type="entry name" value="OSMOPROTECTIVE COMPOUNDS-BINDING PROTEIN GGTB"/>
    <property type="match status" value="1"/>
</dbReference>
<dbReference type="STRING" id="441119.SAMN04488047_108155"/>
<comment type="similarity">
    <text evidence="2">Belongs to the bacterial solute-binding protein 1 family.</text>
</comment>
<reference evidence="5 6" key="1">
    <citation type="submission" date="2016-10" db="EMBL/GenBank/DDBJ databases">
        <authorList>
            <person name="de Groot N.N."/>
        </authorList>
    </citation>
    <scope>NUCLEOTIDE SEQUENCE [LARGE SCALE GENOMIC DNA]</scope>
    <source>
        <strain evidence="5 6">DSM 19547</strain>
    </source>
</reference>
<evidence type="ECO:0000256" key="4">
    <source>
        <dbReference type="SAM" id="SignalP"/>
    </source>
</evidence>
<dbReference type="RefSeq" id="WP_093422022.1">
    <property type="nucleotide sequence ID" value="NZ_FOXA01000008.1"/>
</dbReference>
<dbReference type="OrthoDB" id="8663148at2"/>
<dbReference type="AlphaFoldDB" id="A0A1I5RFW9"/>
<evidence type="ECO:0000256" key="3">
    <source>
        <dbReference type="ARBA" id="ARBA00022448"/>
    </source>
</evidence>
<dbReference type="PANTHER" id="PTHR43649">
    <property type="entry name" value="ARABINOSE-BINDING PROTEIN-RELATED"/>
    <property type="match status" value="1"/>
</dbReference>
<gene>
    <name evidence="5" type="ORF">SAMN04488047_108155</name>
</gene>
<evidence type="ECO:0000313" key="6">
    <source>
        <dbReference type="Proteomes" id="UP000199356"/>
    </source>
</evidence>
<keyword evidence="3" id="KW-0813">Transport</keyword>
<feature type="chain" id="PRO_5011647833" evidence="4">
    <location>
        <begin position="22"/>
        <end position="450"/>
    </location>
</feature>
<dbReference type="Proteomes" id="UP000199356">
    <property type="component" value="Unassembled WGS sequence"/>
</dbReference>
<keyword evidence="6" id="KW-1185">Reference proteome</keyword>
<feature type="signal peptide" evidence="4">
    <location>
        <begin position="1"/>
        <end position="21"/>
    </location>
</feature>
<comment type="subcellular location">
    <subcellularLocation>
        <location evidence="1">Periplasm</location>
    </subcellularLocation>
</comment>
<dbReference type="Gene3D" id="3.40.190.10">
    <property type="entry name" value="Periplasmic binding protein-like II"/>
    <property type="match status" value="2"/>
</dbReference>
<dbReference type="InterPro" id="IPR050490">
    <property type="entry name" value="Bact_solute-bd_prot1"/>
</dbReference>
<dbReference type="EMBL" id="FOXA01000008">
    <property type="protein sequence ID" value="SFP57385.1"/>
    <property type="molecule type" value="Genomic_DNA"/>
</dbReference>
<dbReference type="GO" id="GO:0042597">
    <property type="term" value="C:periplasmic space"/>
    <property type="evidence" value="ECO:0007669"/>
    <property type="project" value="UniProtKB-SubCell"/>
</dbReference>
<keyword evidence="4" id="KW-0732">Signal</keyword>
<dbReference type="SUPFAM" id="SSF53850">
    <property type="entry name" value="Periplasmic binding protein-like II"/>
    <property type="match status" value="1"/>
</dbReference>
<name>A0A1I5RFW9_9RHOB</name>
<evidence type="ECO:0000256" key="1">
    <source>
        <dbReference type="ARBA" id="ARBA00004418"/>
    </source>
</evidence>
<dbReference type="InterPro" id="IPR006059">
    <property type="entry name" value="SBP"/>
</dbReference>
<evidence type="ECO:0000313" key="5">
    <source>
        <dbReference type="EMBL" id="SFP57385.1"/>
    </source>
</evidence>
<accession>A0A1I5RFW9</accession>
<proteinExistence type="inferred from homology"/>
<organism evidence="5 6">
    <name type="scientific">Tranquillimonas alkanivorans</name>
    <dbReference type="NCBI Taxonomy" id="441119"/>
    <lineage>
        <taxon>Bacteria</taxon>
        <taxon>Pseudomonadati</taxon>
        <taxon>Pseudomonadota</taxon>
        <taxon>Alphaproteobacteria</taxon>
        <taxon>Rhodobacterales</taxon>
        <taxon>Roseobacteraceae</taxon>
        <taxon>Tranquillimonas</taxon>
    </lineage>
</organism>
<protein>
    <submittedName>
        <fullName evidence="5">Maltose-binding protein /trehalose-binding protein /sucrose-binding protein</fullName>
    </submittedName>
</protein>